<evidence type="ECO:0000256" key="3">
    <source>
        <dbReference type="PROSITE-ProRule" id="PRU00023"/>
    </source>
</evidence>
<feature type="repeat" description="ANK" evidence="3">
    <location>
        <begin position="697"/>
        <end position="729"/>
    </location>
</feature>
<dbReference type="PANTHER" id="PTHR24198:SF165">
    <property type="entry name" value="ANKYRIN REPEAT-CONTAINING PROTEIN-RELATED"/>
    <property type="match status" value="1"/>
</dbReference>
<keyword evidence="1" id="KW-0677">Repeat</keyword>
<dbReference type="Pfam" id="PF00023">
    <property type="entry name" value="Ank"/>
    <property type="match status" value="1"/>
</dbReference>
<proteinExistence type="predicted"/>
<dbReference type="SMART" id="SM00248">
    <property type="entry name" value="ANK"/>
    <property type="match status" value="3"/>
</dbReference>
<dbReference type="SUPFAM" id="SSF48403">
    <property type="entry name" value="Ankyrin repeat"/>
    <property type="match status" value="1"/>
</dbReference>
<name>A0A8H5V2T7_GIBSU</name>
<dbReference type="GO" id="GO:0003824">
    <property type="term" value="F:catalytic activity"/>
    <property type="evidence" value="ECO:0007669"/>
    <property type="project" value="InterPro"/>
</dbReference>
<organism evidence="4 5">
    <name type="scientific">Gibberella subglutinans</name>
    <name type="common">Fusarium subglutinans</name>
    <dbReference type="NCBI Taxonomy" id="42677"/>
    <lineage>
        <taxon>Eukaryota</taxon>
        <taxon>Fungi</taxon>
        <taxon>Dikarya</taxon>
        <taxon>Ascomycota</taxon>
        <taxon>Pezizomycotina</taxon>
        <taxon>Sordariomycetes</taxon>
        <taxon>Hypocreomycetidae</taxon>
        <taxon>Hypocreales</taxon>
        <taxon>Nectriaceae</taxon>
        <taxon>Fusarium</taxon>
        <taxon>Fusarium fujikuroi species complex</taxon>
    </lineage>
</organism>
<feature type="repeat" description="ANK" evidence="3">
    <location>
        <begin position="628"/>
        <end position="651"/>
    </location>
</feature>
<protein>
    <submittedName>
        <fullName evidence="4">Ankyrin protein</fullName>
    </submittedName>
</protein>
<dbReference type="InterPro" id="IPR035994">
    <property type="entry name" value="Nucleoside_phosphorylase_sf"/>
</dbReference>
<evidence type="ECO:0000313" key="4">
    <source>
        <dbReference type="EMBL" id="KAF5606184.1"/>
    </source>
</evidence>
<sequence length="796" mass="89364">MTSETVPEPRTHDDYHVRWVCALPTEQTAAIAMLDQRHASLPKPSNDNNTYTLESISKHSIIIAYLPKGKISNVLAATVTTNIISTFPSIKFCLMVSISSSIPPKIPDYLEELKKKWPRLAPKYPRSDSIKDQLFKANYSHVSEGTADKRVVLIDDQEAKESNAENDYRFCNTGQTQAHTAAVAAAFTKELLGHVQAIDVEREPTVEKVLNRIHKTVLQSDTNIKEVKRKMDRKEDVEILEWLTPVNYGPQQSDNFSQRQEGTCVPRAGKTIITSIVINELTTRFEDDNTVRIAYIYAQIFKLQAQYATKFFTTSRFIPEIINMLEVSTTIEIRAHDEDVLSFLDSKLSQSGQLLQTNREMVKTEITKAVGGMFLLAQLHFQSVSTKKTLKKIKDALSNLSSGPKAYNIAYKKAMERITGQDQDSKELATHHAWAVEENAVTLNKENLPQIDNIISEYLDRTRNAWFPTAKWGITITYIRYLSFDVFKGGVCRSEDEYKERLTRNPFYGYASHNWGHHALTASMDVEQVIIDFLETSAKPFASVQEIMALEYHAWDYIESIAVEVHTAAYFGLSNTALALLKKGHRADSKGIYGWTPLSFAARYGHEEVVKLLIARDDVDPNSTDGYHGETPLSWAAKSGHAAVVKVLLQKEGVLADYADERDRTPLSFAAENARRCNTIPDRQGEDRDAISQATDKKYKDLYWAAENGQLVLVEALLRNGADVNARRCRVRDFGCMSFGYLMEESKTALHLAAGNGHKAIFSSDESGMHGKTISVNGTEDGGTETCLIQVSFTEP</sequence>
<dbReference type="Proteomes" id="UP000547976">
    <property type="component" value="Unassembled WGS sequence"/>
</dbReference>
<comment type="caution">
    <text evidence="4">The sequence shown here is derived from an EMBL/GenBank/DDBJ whole genome shotgun (WGS) entry which is preliminary data.</text>
</comment>
<dbReference type="GO" id="GO:0009116">
    <property type="term" value="P:nucleoside metabolic process"/>
    <property type="evidence" value="ECO:0007669"/>
    <property type="project" value="InterPro"/>
</dbReference>
<dbReference type="Gene3D" id="1.25.40.20">
    <property type="entry name" value="Ankyrin repeat-containing domain"/>
    <property type="match status" value="2"/>
</dbReference>
<dbReference type="InterPro" id="IPR002110">
    <property type="entry name" value="Ankyrin_rpt"/>
</dbReference>
<evidence type="ECO:0000256" key="2">
    <source>
        <dbReference type="ARBA" id="ARBA00023043"/>
    </source>
</evidence>
<feature type="repeat" description="ANK" evidence="3">
    <location>
        <begin position="593"/>
        <end position="614"/>
    </location>
</feature>
<accession>A0A8H5V2T7</accession>
<evidence type="ECO:0000313" key="5">
    <source>
        <dbReference type="Proteomes" id="UP000547976"/>
    </source>
</evidence>
<dbReference type="PRINTS" id="PR01415">
    <property type="entry name" value="ANKYRIN"/>
</dbReference>
<keyword evidence="5" id="KW-1185">Reference proteome</keyword>
<dbReference type="Pfam" id="PF12796">
    <property type="entry name" value="Ank_2"/>
    <property type="match status" value="1"/>
</dbReference>
<evidence type="ECO:0000256" key="1">
    <source>
        <dbReference type="ARBA" id="ARBA00022737"/>
    </source>
</evidence>
<dbReference type="PANTHER" id="PTHR24198">
    <property type="entry name" value="ANKYRIN REPEAT AND PROTEIN KINASE DOMAIN-CONTAINING PROTEIN"/>
    <property type="match status" value="1"/>
</dbReference>
<dbReference type="AlphaFoldDB" id="A0A8H5V2T7"/>
<reference evidence="4 5" key="1">
    <citation type="submission" date="2020-05" db="EMBL/GenBank/DDBJ databases">
        <title>Identification and distribution of gene clusters putatively required for synthesis of sphingolipid metabolism inhibitors in phylogenetically diverse species of the filamentous fungus Fusarium.</title>
        <authorList>
            <person name="Kim H.-S."/>
            <person name="Busman M."/>
            <person name="Brown D.W."/>
            <person name="Divon H."/>
            <person name="Uhlig S."/>
            <person name="Proctor R.H."/>
        </authorList>
    </citation>
    <scope>NUCLEOTIDE SEQUENCE [LARGE SCALE GENOMIC DNA]</scope>
    <source>
        <strain evidence="4 5">NRRL 66333</strain>
    </source>
</reference>
<keyword evidence="2 3" id="KW-0040">ANK repeat</keyword>
<dbReference type="InterPro" id="IPR036770">
    <property type="entry name" value="Ankyrin_rpt-contain_sf"/>
</dbReference>
<gene>
    <name evidence="4" type="ORF">FSUBG_6201</name>
</gene>
<dbReference type="Gene3D" id="3.40.50.1580">
    <property type="entry name" value="Nucleoside phosphorylase domain"/>
    <property type="match status" value="1"/>
</dbReference>
<dbReference type="RefSeq" id="XP_036538266.1">
    <property type="nucleotide sequence ID" value="XM_036684376.1"/>
</dbReference>
<dbReference type="OrthoDB" id="448455at2759"/>
<dbReference type="PROSITE" id="PS50088">
    <property type="entry name" value="ANK_REPEAT"/>
    <property type="match status" value="3"/>
</dbReference>
<dbReference type="EMBL" id="JAAOAV010000063">
    <property type="protein sequence ID" value="KAF5606184.1"/>
    <property type="molecule type" value="Genomic_DNA"/>
</dbReference>
<dbReference type="GeneID" id="59319094"/>
<dbReference type="PROSITE" id="PS50297">
    <property type="entry name" value="ANK_REP_REGION"/>
    <property type="match status" value="3"/>
</dbReference>